<dbReference type="AlphaFoldDB" id="A0A1I4QV24"/>
<dbReference type="PROSITE" id="PS50126">
    <property type="entry name" value="S1"/>
    <property type="match status" value="1"/>
</dbReference>
<evidence type="ECO:0000256" key="3">
    <source>
        <dbReference type="SAM" id="MobiDB-lite"/>
    </source>
</evidence>
<dbReference type="GO" id="GO:0008270">
    <property type="term" value="F:zinc ion binding"/>
    <property type="evidence" value="ECO:0007669"/>
    <property type="project" value="UniProtKB-UniRule"/>
</dbReference>
<dbReference type="InterPro" id="IPR012340">
    <property type="entry name" value="NA-bd_OB-fold"/>
</dbReference>
<feature type="binding site" evidence="2">
    <location>
        <position position="208"/>
    </location>
    <ligand>
        <name>Zn(2+)</name>
        <dbReference type="ChEBI" id="CHEBI:29105"/>
    </ligand>
</feature>
<evidence type="ECO:0000259" key="4">
    <source>
        <dbReference type="PROSITE" id="PS50126"/>
    </source>
</evidence>
<keyword evidence="2" id="KW-0862">Zinc</keyword>
<dbReference type="Gene3D" id="2.20.70.10">
    <property type="match status" value="1"/>
</dbReference>
<feature type="binding site" evidence="2">
    <location>
        <position position="205"/>
    </location>
    <ligand>
        <name>Zn(2+)</name>
        <dbReference type="ChEBI" id="CHEBI:29105"/>
    </ligand>
</feature>
<dbReference type="GO" id="GO:0006401">
    <property type="term" value="P:RNA catabolic process"/>
    <property type="evidence" value="ECO:0007669"/>
    <property type="project" value="UniProtKB-UniRule"/>
</dbReference>
<keyword evidence="2" id="KW-0963">Cytoplasm</keyword>
<dbReference type="InterPro" id="IPR003029">
    <property type="entry name" value="S1_domain"/>
</dbReference>
<comment type="subunit">
    <text evidence="2">Component of the archaeal exosome complex. Forms a trimer of Rrp4 and/or Csl4 subunits. The trimer associates with an hexameric ring-like arrangement composed of 3 Rrp41-Rrp42 heterodimers. Interacts with DnaG.</text>
</comment>
<dbReference type="Gene3D" id="2.40.50.140">
    <property type="entry name" value="Nucleic acid-binding proteins"/>
    <property type="match status" value="1"/>
</dbReference>
<name>A0A1I4QV24_9EURY</name>
<dbReference type="EMBL" id="FOUJ01000002">
    <property type="protein sequence ID" value="SFM43922.1"/>
    <property type="molecule type" value="Genomic_DNA"/>
</dbReference>
<feature type="binding site" evidence="2">
    <location>
        <position position="224"/>
    </location>
    <ligand>
        <name>Zn(2+)</name>
        <dbReference type="ChEBI" id="CHEBI:29105"/>
    </ligand>
</feature>
<dbReference type="InterPro" id="IPR030850">
    <property type="entry name" value="Exosome_Csl4_arc"/>
</dbReference>
<feature type="region of interest" description="Disordered" evidence="3">
    <location>
        <begin position="1"/>
        <end position="53"/>
    </location>
</feature>
<dbReference type="NCBIfam" id="NF034126">
    <property type="entry name" value="PRK09521.1"/>
    <property type="match status" value="1"/>
</dbReference>
<sequence>MTEQATADVQAEVQKGSARPKKEHSKRGGARKKNMQPENGSREDDDMDAEDEVNTEESVFVMPGDLIGTTEEFRAGNGTFVNVADIHSLNTGYVKVNRKSRTISVVPQTSIPPEIVEGDVIVGSVVNMRESVALVEVGAIKGKGEREFQTNGAAAIHVSNVKDSYVKNLGQEFSLSDVVKAKVINTQNMRLTTDGKDLGVMKAYCSRCHSPMDKDNNRLKCPECGRIEKRKLSSDYGTGIF</sequence>
<dbReference type="STRING" id="487685.SAMN04488696_1215"/>
<dbReference type="SUPFAM" id="SSF50249">
    <property type="entry name" value="Nucleic acid-binding proteins"/>
    <property type="match status" value="1"/>
</dbReference>
<evidence type="ECO:0000313" key="5">
    <source>
        <dbReference type="EMBL" id="SFM43922.1"/>
    </source>
</evidence>
<dbReference type="RefSeq" id="WP_245747929.1">
    <property type="nucleotide sequence ID" value="NZ_FOUJ01000002.1"/>
</dbReference>
<feature type="binding site" evidence="2">
    <location>
        <position position="221"/>
    </location>
    <ligand>
        <name>Zn(2+)</name>
        <dbReference type="ChEBI" id="CHEBI:29105"/>
    </ligand>
</feature>
<feature type="domain" description="S1 motif" evidence="4">
    <location>
        <begin position="118"/>
        <end position="196"/>
    </location>
</feature>
<dbReference type="HAMAP" id="MF_00975">
    <property type="entry name" value="Exosome_Csl4"/>
    <property type="match status" value="1"/>
</dbReference>
<comment type="subcellular location">
    <subcellularLocation>
        <location evidence="2">Cytoplasm</location>
    </subcellularLocation>
</comment>
<dbReference type="InterPro" id="IPR039771">
    <property type="entry name" value="Csl4"/>
</dbReference>
<proteinExistence type="inferred from homology"/>
<dbReference type="GO" id="GO:0003676">
    <property type="term" value="F:nucleic acid binding"/>
    <property type="evidence" value="ECO:0007669"/>
    <property type="project" value="InterPro"/>
</dbReference>
<organism evidence="5 6">
    <name type="scientific">Methanolobus profundi</name>
    <dbReference type="NCBI Taxonomy" id="487685"/>
    <lineage>
        <taxon>Archaea</taxon>
        <taxon>Methanobacteriati</taxon>
        <taxon>Methanobacteriota</taxon>
        <taxon>Stenosarchaea group</taxon>
        <taxon>Methanomicrobia</taxon>
        <taxon>Methanosarcinales</taxon>
        <taxon>Methanosarcinaceae</taxon>
        <taxon>Methanolobus</taxon>
    </lineage>
</organism>
<comment type="similarity">
    <text evidence="2">Belongs to the CSL4 family.</text>
</comment>
<evidence type="ECO:0000256" key="1">
    <source>
        <dbReference type="ARBA" id="ARBA00022835"/>
    </source>
</evidence>
<accession>A0A1I4QV24</accession>
<dbReference type="PANTHER" id="PTHR12686:SF8">
    <property type="entry name" value="EXOSOME COMPLEX COMPONENT CSL4"/>
    <property type="match status" value="1"/>
</dbReference>
<feature type="compositionally biased region" description="Acidic residues" evidence="3">
    <location>
        <begin position="43"/>
        <end position="53"/>
    </location>
</feature>
<reference evidence="6" key="1">
    <citation type="submission" date="2016-10" db="EMBL/GenBank/DDBJ databases">
        <authorList>
            <person name="Varghese N."/>
            <person name="Submissions S."/>
        </authorList>
    </citation>
    <scope>NUCLEOTIDE SEQUENCE [LARGE SCALE GENOMIC DNA]</scope>
    <source>
        <strain evidence="6">Mob M</strain>
    </source>
</reference>
<dbReference type="GO" id="GO:0000178">
    <property type="term" value="C:exosome (RNase complex)"/>
    <property type="evidence" value="ECO:0007669"/>
    <property type="project" value="UniProtKB-KW"/>
</dbReference>
<dbReference type="PANTHER" id="PTHR12686">
    <property type="entry name" value="3'-5' EXORIBONUCLEASE CSL4-RELATED"/>
    <property type="match status" value="1"/>
</dbReference>
<protein>
    <recommendedName>
        <fullName evidence="2">Exosome complex component Csl4</fullName>
    </recommendedName>
</protein>
<dbReference type="InterPro" id="IPR025721">
    <property type="entry name" value="Exosome_cplx_N_dom"/>
</dbReference>
<dbReference type="GO" id="GO:0006396">
    <property type="term" value="P:RNA processing"/>
    <property type="evidence" value="ECO:0007669"/>
    <property type="project" value="InterPro"/>
</dbReference>
<gene>
    <name evidence="2" type="primary">csl4</name>
    <name evidence="5" type="ORF">SAMN04488696_1215</name>
</gene>
<dbReference type="Proteomes" id="UP000198535">
    <property type="component" value="Unassembled WGS sequence"/>
</dbReference>
<keyword evidence="6" id="KW-1185">Reference proteome</keyword>
<evidence type="ECO:0000256" key="2">
    <source>
        <dbReference type="HAMAP-Rule" id="MF_00975"/>
    </source>
</evidence>
<dbReference type="Pfam" id="PF14382">
    <property type="entry name" value="ECR1_N"/>
    <property type="match status" value="1"/>
</dbReference>
<dbReference type="SUPFAM" id="SSF110324">
    <property type="entry name" value="Ribosomal L27 protein-like"/>
    <property type="match status" value="1"/>
</dbReference>
<dbReference type="GO" id="GO:0005737">
    <property type="term" value="C:cytoplasm"/>
    <property type="evidence" value="ECO:0007669"/>
    <property type="project" value="UniProtKB-SubCell"/>
</dbReference>
<keyword evidence="1 2" id="KW-0271">Exosome</keyword>
<comment type="function">
    <text evidence="2">Non-catalytic component of the exosome, which is a complex involved in RNA degradation. Increases the RNA binding and the efficiency of RNA degradation. Helpful for the interaction of the exosome with A-poor RNAs.</text>
</comment>
<dbReference type="Gene3D" id="2.40.50.100">
    <property type="match status" value="1"/>
</dbReference>
<keyword evidence="2" id="KW-0479">Metal-binding</keyword>
<evidence type="ECO:0000313" key="6">
    <source>
        <dbReference type="Proteomes" id="UP000198535"/>
    </source>
</evidence>
<feature type="compositionally biased region" description="Basic residues" evidence="3">
    <location>
        <begin position="18"/>
        <end position="34"/>
    </location>
</feature>